<protein>
    <recommendedName>
        <fullName evidence="4">Pal1 cell morphology protein</fullName>
    </recommendedName>
</protein>
<feature type="region of interest" description="Disordered" evidence="1">
    <location>
        <begin position="159"/>
        <end position="181"/>
    </location>
</feature>
<dbReference type="GO" id="GO:0005737">
    <property type="term" value="C:cytoplasm"/>
    <property type="evidence" value="ECO:0007669"/>
    <property type="project" value="TreeGrafter"/>
</dbReference>
<name>D4AQQ7_ARTBC</name>
<evidence type="ECO:0008006" key="4">
    <source>
        <dbReference type="Google" id="ProtNLM"/>
    </source>
</evidence>
<dbReference type="InterPro" id="IPR013226">
    <property type="entry name" value="Pal1"/>
</dbReference>
<comment type="caution">
    <text evidence="2">The sequence shown here is derived from an EMBL/GenBank/DDBJ whole genome shotgun (WGS) entry which is preliminary data.</text>
</comment>
<dbReference type="OMA" id="HEGPYDP"/>
<evidence type="ECO:0000313" key="2">
    <source>
        <dbReference type="EMBL" id="EFE34801.1"/>
    </source>
</evidence>
<reference evidence="3" key="1">
    <citation type="journal article" date="2011" name="Genome Biol.">
        <title>Comparative and functional genomics provide insights into the pathogenicity of dermatophytic fungi.</title>
        <authorList>
            <person name="Burmester A."/>
            <person name="Shelest E."/>
            <person name="Gloeckner G."/>
            <person name="Heddergott C."/>
            <person name="Schindler S."/>
            <person name="Staib P."/>
            <person name="Heidel A."/>
            <person name="Felder M."/>
            <person name="Petzold A."/>
            <person name="Szafranski K."/>
            <person name="Feuermann M."/>
            <person name="Pedruzzi I."/>
            <person name="Priebe S."/>
            <person name="Groth M."/>
            <person name="Winkler R."/>
            <person name="Li W."/>
            <person name="Kniemeyer O."/>
            <person name="Schroeckh V."/>
            <person name="Hertweck C."/>
            <person name="Hube B."/>
            <person name="White T.C."/>
            <person name="Platzer M."/>
            <person name="Guthke R."/>
            <person name="Heitman J."/>
            <person name="Woestemeyer J."/>
            <person name="Zipfel P.F."/>
            <person name="Monod M."/>
            <person name="Brakhage A.A."/>
        </authorList>
    </citation>
    <scope>NUCLEOTIDE SEQUENCE [LARGE SCALE GENOMIC DNA]</scope>
    <source>
        <strain evidence="3">ATCC MYA-4681 / CBS 112371</strain>
    </source>
</reference>
<dbReference type="GeneID" id="9521168"/>
<dbReference type="RefSeq" id="XP_003015441.1">
    <property type="nucleotide sequence ID" value="XM_003015395.1"/>
</dbReference>
<keyword evidence="3" id="KW-1185">Reference proteome</keyword>
<dbReference type="HOGENOM" id="CLU_095009_0_0_1"/>
<evidence type="ECO:0000256" key="1">
    <source>
        <dbReference type="SAM" id="MobiDB-lite"/>
    </source>
</evidence>
<feature type="compositionally biased region" description="Basic and acidic residues" evidence="1">
    <location>
        <begin position="171"/>
        <end position="181"/>
    </location>
</feature>
<evidence type="ECO:0000313" key="3">
    <source>
        <dbReference type="Proteomes" id="UP000008866"/>
    </source>
</evidence>
<dbReference type="EMBL" id="ABSU01000005">
    <property type="protein sequence ID" value="EFE34801.1"/>
    <property type="molecule type" value="Genomic_DNA"/>
</dbReference>
<dbReference type="Pfam" id="PF08316">
    <property type="entry name" value="Pal1"/>
    <property type="match status" value="1"/>
</dbReference>
<accession>D4AQQ7</accession>
<dbReference type="KEGG" id="abe:ARB_06567"/>
<proteinExistence type="predicted"/>
<feature type="region of interest" description="Disordered" evidence="1">
    <location>
        <begin position="72"/>
        <end position="98"/>
    </location>
</feature>
<sequence length="181" mass="20364">MCHKAIPPHRRFFAAPSVLGPRIQPDRIDRLDNVAGLYHHEGPYDPVTRERNALPDRAPVQALQSSNQEALNATSYDGGAGNLSQHYPLGGDAVPPPGSRDLTDRFLSFYPRTNVMVEAPAHLQRRAGFNYGDGDTLMDPYYNQDDIERRRLLRKRARSIEREEAEAADSASKKRDVNSRL</sequence>
<dbReference type="eggNOG" id="ENOG502RB1B">
    <property type="taxonomic scope" value="Eukaryota"/>
</dbReference>
<dbReference type="AlphaFoldDB" id="D4AQQ7"/>
<dbReference type="PANTHER" id="PTHR28307:SF1">
    <property type="entry name" value="PAL1 CELL MORPHOLOGY PROTEIN"/>
    <property type="match status" value="1"/>
</dbReference>
<dbReference type="Proteomes" id="UP000008866">
    <property type="component" value="Unassembled WGS sequence"/>
</dbReference>
<organism evidence="2 3">
    <name type="scientific">Arthroderma benhamiae (strain ATCC MYA-4681 / CBS 112371)</name>
    <name type="common">Trichophyton mentagrophytes</name>
    <dbReference type="NCBI Taxonomy" id="663331"/>
    <lineage>
        <taxon>Eukaryota</taxon>
        <taxon>Fungi</taxon>
        <taxon>Dikarya</taxon>
        <taxon>Ascomycota</taxon>
        <taxon>Pezizomycotina</taxon>
        <taxon>Eurotiomycetes</taxon>
        <taxon>Eurotiomycetidae</taxon>
        <taxon>Onygenales</taxon>
        <taxon>Arthrodermataceae</taxon>
        <taxon>Trichophyton</taxon>
    </lineage>
</organism>
<gene>
    <name evidence="2" type="ORF">ARB_06567</name>
</gene>
<dbReference type="PANTHER" id="PTHR28307">
    <property type="entry name" value="PROTEIN PAL1"/>
    <property type="match status" value="1"/>
</dbReference>